<gene>
    <name evidence="5" type="ORF">WA026_010002</name>
</gene>
<dbReference type="Pfam" id="PF26103">
    <property type="entry name" value="TPR_Epg5"/>
    <property type="match status" value="1"/>
</dbReference>
<feature type="domain" description="Epg5-like central TPR repeats" evidence="3">
    <location>
        <begin position="859"/>
        <end position="1249"/>
    </location>
</feature>
<evidence type="ECO:0000256" key="2">
    <source>
        <dbReference type="ARBA" id="ARBA00023006"/>
    </source>
</evidence>
<sequence>MALSRSEQVFILAATIDLLHIGFVNKSTQEICSKTSKILLTHITSKHPRLLSDILKEIRENIAEIGDLCLYLYEELPLSIWKLNANDFDILSRLLLTSSPTQIESKLARMILSRLNWGFNEDETLFLPYELHCDVAILVLQAVDQEPAFQNWGWQTILRLKLHISDHGFKEIGRVMDIERYDILVKGVRDKQPLHSFVSLLMTSWGHLVPLICSKGLGQLIFLQSQQKHEAVLFALYLIMPLFIDCQECIINCIEFQEVLLNLLNADRGYISMAKAFIVSTNTVLEQFGNMIETQMVNYKSYNLESPKFLVRLWMNSLISTENWTRDYGVLYLLNVIIRAAFFHVDALMAAESELRELIQASTPQEQSGGISSFFKWVSYSNQNTSLISSSLSPFPWLAYLMISIEHDEREKKSRLWMELLVQLNIQKGKVNVDAAIKKATNAIRVPSFSSSALCIYRYAQQALDTPVDHPLIVLIWQKFFELYLERAPTSGLNGKGCVGSKFFEGMINFAFLKKMKRRLQEIVQYYQEKIDELEKSNDINPDMLLYQSGVRICTAFALWLEEPRLQESNLLVQSLPPQYESQLLLLVIQGISKPWYEYLNYNKVKQEQQECVRIWRVSNFRENTNVNRPLPNPGNGLESNDAVERIFRRLTSYDVPKCAPSIEKGTTVVPVVDISSYEGMFNMLKPKYHILKQFAHNHLLRVSEHKALNCSYQELVPQLYRSVLVKVNKKVPCKGKNQSVNCSGAATIELQTEEARINERINHQIESNRKTYDSLLSTSLNAPSSSLCAAAVFIQHTIRILQQQLNCNPAAADLGVELFYYLLPMLNEEITNYLPTKTLFSTCLEKLGQSHICGVEFEMPRLLDRIIKEPDLGQYLAPHFSPGNVGSSSLLLMYKSISEAIGQEYDVSFALLSKFDIDNWLHNKKPKLNQRSQFIEFVIKGLSELGNEPPIQAMILHGLYRKHLVSVFEFQFPEHYGEVLVNLLKYSSGTSEVPPLAISVWLDILNSLSSPLHIHMKVPLREQLRAYAQSQRKLCHQEILETTQLLARHFTQERLQYGLYGLYPKCRHYLDIYRLLLGMAGHVLITSSLNTHQGLVSDKMCEKIWPYIRDMFAPWIAPYSMQNVKENMATWIQQLTDDRSVLLPWITADVHLAQSILNVFQECILFLLHVLPACSIILNYIWQWYVTTFAHISVKEHILNLVHETLMVLPWQNFCPSINDLEIMLRVVDQYLPECHQFLGHIFISTQWINWMKQFSNCPMPVKSRVDQCFINLIVKLSNEPNIRSAHVKKLNNLLVHAENLNWDMLEPSVYQHVMDWYIMSCDCNVIFKSDPIDLDFRVLNFLKTVSGYNEVVTAYEGRESLNKRYIYVRSYVKLMSVFASRHKLTVPSREKEIYAVINNQVKHLEIVVKSDEELNLIIQEFLNILNIPGIGHLGLKCICQWISTKSGNDIVIALLLQISSQVVSNYEYVASLYELAIESYFQNVNEQYEPSWRHIAESSKIVSMKQIELEQVLVNKGSILTLHAILLRKVSLCSDYNMLMNQCLDWLSSIKISDTIESKLPLLWIVLLDLSLKHSETNESATGAVLYRFSQILLQISNEKGSSGWGRGFLNVIGITKTASISLPFKFLCRAMGGYILAQLPEMKGQPQVIRKTANANSRVGQPGGNTECVKILLKLDFGQTQGKLKECAELALNQIQDSNNSLHNAKHFLLLLTKHFYNKPYYRDIS</sequence>
<comment type="caution">
    <text evidence="5">The sequence shown here is derived from an EMBL/GenBank/DDBJ whole genome shotgun (WGS) entry which is preliminary data.</text>
</comment>
<dbReference type="InterPro" id="IPR059030">
    <property type="entry name" value="TPR_Epg5_mid"/>
</dbReference>
<proteinExistence type="inferred from homology"/>
<evidence type="ECO:0000259" key="4">
    <source>
        <dbReference type="Pfam" id="PF26573"/>
    </source>
</evidence>
<feature type="domain" description="Epg5-like TPR" evidence="4">
    <location>
        <begin position="411"/>
        <end position="601"/>
    </location>
</feature>
<dbReference type="Proteomes" id="UP001431783">
    <property type="component" value="Unassembled WGS sequence"/>
</dbReference>
<comment type="similarity">
    <text evidence="1">Belongs to the EPG5 family.</text>
</comment>
<accession>A0AAW1TRS1</accession>
<evidence type="ECO:0000313" key="5">
    <source>
        <dbReference type="EMBL" id="KAK9871044.1"/>
    </source>
</evidence>
<evidence type="ECO:0008006" key="7">
    <source>
        <dbReference type="Google" id="ProtNLM"/>
    </source>
</evidence>
<dbReference type="PANTHER" id="PTHR31139">
    <property type="entry name" value="ECTOPIC P GRANULES PROTEIN 5 HOMOLOG"/>
    <property type="match status" value="1"/>
</dbReference>
<dbReference type="EMBL" id="JARQZJ010000004">
    <property type="protein sequence ID" value="KAK9871044.1"/>
    <property type="molecule type" value="Genomic_DNA"/>
</dbReference>
<protein>
    <recommendedName>
        <fullName evidence="7">Ectopic P granules protein 5 homolog</fullName>
    </recommendedName>
</protein>
<dbReference type="InterPro" id="IPR058750">
    <property type="entry name" value="TPR_Epg5"/>
</dbReference>
<dbReference type="GO" id="GO:0005737">
    <property type="term" value="C:cytoplasm"/>
    <property type="evidence" value="ECO:0007669"/>
    <property type="project" value="TreeGrafter"/>
</dbReference>
<evidence type="ECO:0000256" key="1">
    <source>
        <dbReference type="ARBA" id="ARBA00010948"/>
    </source>
</evidence>
<organism evidence="5 6">
    <name type="scientific">Henosepilachna vigintioctopunctata</name>
    <dbReference type="NCBI Taxonomy" id="420089"/>
    <lineage>
        <taxon>Eukaryota</taxon>
        <taxon>Metazoa</taxon>
        <taxon>Ecdysozoa</taxon>
        <taxon>Arthropoda</taxon>
        <taxon>Hexapoda</taxon>
        <taxon>Insecta</taxon>
        <taxon>Pterygota</taxon>
        <taxon>Neoptera</taxon>
        <taxon>Endopterygota</taxon>
        <taxon>Coleoptera</taxon>
        <taxon>Polyphaga</taxon>
        <taxon>Cucujiformia</taxon>
        <taxon>Coccinelloidea</taxon>
        <taxon>Coccinellidae</taxon>
        <taxon>Epilachninae</taxon>
        <taxon>Epilachnini</taxon>
        <taxon>Henosepilachna</taxon>
    </lineage>
</organism>
<name>A0AAW1TRS1_9CUCU</name>
<reference evidence="5 6" key="1">
    <citation type="submission" date="2023-03" db="EMBL/GenBank/DDBJ databases">
        <title>Genome insight into feeding habits of ladybird beetles.</title>
        <authorList>
            <person name="Li H.-S."/>
            <person name="Huang Y.-H."/>
            <person name="Pang H."/>
        </authorList>
    </citation>
    <scope>NUCLEOTIDE SEQUENCE [LARGE SCALE GENOMIC DNA]</scope>
    <source>
        <strain evidence="5">SYSU_2023b</strain>
        <tissue evidence="5">Whole body</tissue>
    </source>
</reference>
<evidence type="ECO:0000313" key="6">
    <source>
        <dbReference type="Proteomes" id="UP001431783"/>
    </source>
</evidence>
<evidence type="ECO:0000259" key="3">
    <source>
        <dbReference type="Pfam" id="PF26103"/>
    </source>
</evidence>
<dbReference type="Pfam" id="PF26573">
    <property type="entry name" value="TPR_Epg5_2"/>
    <property type="match status" value="1"/>
</dbReference>
<dbReference type="PANTHER" id="PTHR31139:SF4">
    <property type="entry name" value="ECTOPIC P GRANULES PROTEIN 5 HOMOLOG"/>
    <property type="match status" value="1"/>
</dbReference>
<keyword evidence="2" id="KW-0072">Autophagy</keyword>
<dbReference type="InterPro" id="IPR051436">
    <property type="entry name" value="Autophagy-related_EPG5"/>
</dbReference>
<dbReference type="GO" id="GO:0097352">
    <property type="term" value="P:autophagosome maturation"/>
    <property type="evidence" value="ECO:0007669"/>
    <property type="project" value="TreeGrafter"/>
</dbReference>
<keyword evidence="6" id="KW-1185">Reference proteome</keyword>